<keyword evidence="4" id="KW-0479">Metal-binding</keyword>
<dbReference type="InterPro" id="IPR005511">
    <property type="entry name" value="SMP-30"/>
</dbReference>
<dbReference type="InterPro" id="IPR051262">
    <property type="entry name" value="SMP-30/CGR1_Lactonase"/>
</dbReference>
<protein>
    <submittedName>
        <fullName evidence="6">5-valerolactone hydrolase</fullName>
    </submittedName>
</protein>
<comment type="similarity">
    <text evidence="1">Belongs to the SMP-30/CGR1 family.</text>
</comment>
<feature type="binding site" evidence="4">
    <location>
        <position position="17"/>
    </location>
    <ligand>
        <name>a divalent metal cation</name>
        <dbReference type="ChEBI" id="CHEBI:60240"/>
    </ligand>
</feature>
<feature type="domain" description="SMP-30/Gluconolactonase/LRE-like region" evidence="5">
    <location>
        <begin position="17"/>
        <end position="255"/>
    </location>
</feature>
<keyword evidence="2 6" id="KW-0378">Hydrolase</keyword>
<dbReference type="Proteomes" id="UP000028488">
    <property type="component" value="Chromosome"/>
</dbReference>
<dbReference type="SUPFAM" id="SSF63829">
    <property type="entry name" value="Calcium-dependent phosphotriesterase"/>
    <property type="match status" value="1"/>
</dbReference>
<evidence type="ECO:0000313" key="7">
    <source>
        <dbReference type="Proteomes" id="UP000028488"/>
    </source>
</evidence>
<name>A0A076EX65_RHOOP</name>
<evidence type="ECO:0000256" key="4">
    <source>
        <dbReference type="PIRSR" id="PIRSR605511-2"/>
    </source>
</evidence>
<proteinExistence type="inferred from homology"/>
<evidence type="ECO:0000256" key="3">
    <source>
        <dbReference type="PIRSR" id="PIRSR605511-1"/>
    </source>
</evidence>
<dbReference type="InterPro" id="IPR011042">
    <property type="entry name" value="6-blade_b-propeller_TolB-like"/>
</dbReference>
<dbReference type="InterPro" id="IPR013658">
    <property type="entry name" value="SGL"/>
</dbReference>
<gene>
    <name evidence="6" type="ORF">EP51_26160</name>
</gene>
<evidence type="ECO:0000256" key="2">
    <source>
        <dbReference type="ARBA" id="ARBA00022801"/>
    </source>
</evidence>
<dbReference type="eggNOG" id="COG3386">
    <property type="taxonomic scope" value="Bacteria"/>
</dbReference>
<dbReference type="Pfam" id="PF08450">
    <property type="entry name" value="SGL"/>
    <property type="match status" value="1"/>
</dbReference>
<organism evidence="6 7">
    <name type="scientific">Rhodococcus opacus</name>
    <name type="common">Nocardia opaca</name>
    <dbReference type="NCBI Taxonomy" id="37919"/>
    <lineage>
        <taxon>Bacteria</taxon>
        <taxon>Bacillati</taxon>
        <taxon>Actinomycetota</taxon>
        <taxon>Actinomycetes</taxon>
        <taxon>Mycobacteriales</taxon>
        <taxon>Nocardiaceae</taxon>
        <taxon>Rhodococcus</taxon>
    </lineage>
</organism>
<dbReference type="Gene3D" id="2.120.10.30">
    <property type="entry name" value="TolB, C-terminal domain"/>
    <property type="match status" value="1"/>
</dbReference>
<comment type="cofactor">
    <cofactor evidence="4">
        <name>Zn(2+)</name>
        <dbReference type="ChEBI" id="CHEBI:29105"/>
    </cofactor>
    <text evidence="4">Binds 1 divalent metal cation per subunit.</text>
</comment>
<evidence type="ECO:0000259" key="5">
    <source>
        <dbReference type="Pfam" id="PF08450"/>
    </source>
</evidence>
<dbReference type="RefSeq" id="WP_128640807.1">
    <property type="nucleotide sequence ID" value="NZ_CP008947.1"/>
</dbReference>
<keyword evidence="4" id="KW-0862">Zinc</keyword>
<dbReference type="PANTHER" id="PTHR47572:SF4">
    <property type="entry name" value="LACTONASE DRP35"/>
    <property type="match status" value="1"/>
</dbReference>
<dbReference type="AlphaFoldDB" id="A0A076EX65"/>
<feature type="binding site" evidence="4">
    <location>
        <position position="149"/>
    </location>
    <ligand>
        <name>a divalent metal cation</name>
        <dbReference type="ChEBI" id="CHEBI:60240"/>
    </ligand>
</feature>
<reference evidence="6 7" key="1">
    <citation type="submission" date="2014-07" db="EMBL/GenBank/DDBJ databases">
        <title>Genome Sequence of Rhodococcus opacus Strain R7, a Biodegrader of Mono- and Polycyclic Aromatic Hydrocarbons.</title>
        <authorList>
            <person name="Di Gennaro P."/>
            <person name="Zampolli J."/>
            <person name="Presti I."/>
            <person name="Cappelletti M."/>
            <person name="D'Ursi P."/>
            <person name="Orro A."/>
            <person name="Mezzelani A."/>
            <person name="Milanesi L."/>
        </authorList>
    </citation>
    <scope>NUCLEOTIDE SEQUENCE [LARGE SCALE GENOMIC DNA]</scope>
    <source>
        <strain evidence="6 7">R7</strain>
    </source>
</reference>
<dbReference type="GO" id="GO:0046872">
    <property type="term" value="F:metal ion binding"/>
    <property type="evidence" value="ECO:0007669"/>
    <property type="project" value="UniProtKB-KW"/>
</dbReference>
<feature type="binding site" evidence="4">
    <location>
        <position position="100"/>
    </location>
    <ligand>
        <name>substrate</name>
    </ligand>
</feature>
<evidence type="ECO:0000313" key="6">
    <source>
        <dbReference type="EMBL" id="AII07934.1"/>
    </source>
</evidence>
<feature type="active site" description="Proton donor/acceptor" evidence="3">
    <location>
        <position position="196"/>
    </location>
</feature>
<dbReference type="GO" id="GO:0016787">
    <property type="term" value="F:hydrolase activity"/>
    <property type="evidence" value="ECO:0007669"/>
    <property type="project" value="UniProtKB-KW"/>
</dbReference>
<sequence length="288" mass="30612">MAIYQPTAFSTGHQFLEAPRWHDGKLWASDFFSEQVLTFAEDGAATPITKVPGRPSGLGFLPDGTPLVVSQNERSVYRITAGGKLEQYADFSALAGGIGNDLYVSPAGDAYAGNFGFALGEEDPKPTHLVHIRADGSVSQVPGDLIFPNGCARTPDGTLLVAETFPHRISAFDMAEDGGLTNHRVWAQLDESFHPDGIALDSDGGLWFGNALTLGADSGFYRVVEGGQITDKVEVTDTWAVACAFGGENLDTLYLCCNTTTLEEFHEGRSTAHVAVAQVGRTGVPASI</sequence>
<feature type="binding site" evidence="4">
    <location>
        <position position="196"/>
    </location>
    <ligand>
        <name>a divalent metal cation</name>
        <dbReference type="ChEBI" id="CHEBI:60240"/>
    </ligand>
</feature>
<dbReference type="EMBL" id="CP008947">
    <property type="protein sequence ID" value="AII07934.1"/>
    <property type="molecule type" value="Genomic_DNA"/>
</dbReference>
<accession>A0A076EX65</accession>
<dbReference type="PRINTS" id="PR01790">
    <property type="entry name" value="SMP30FAMILY"/>
</dbReference>
<dbReference type="PANTHER" id="PTHR47572">
    <property type="entry name" value="LIPOPROTEIN-RELATED"/>
    <property type="match status" value="1"/>
</dbReference>
<evidence type="ECO:0000256" key="1">
    <source>
        <dbReference type="ARBA" id="ARBA00008853"/>
    </source>
</evidence>